<keyword evidence="4 7" id="KW-0812">Transmembrane</keyword>
<dbReference type="InterPro" id="IPR050256">
    <property type="entry name" value="Glycosyltransferase_2"/>
</dbReference>
<evidence type="ECO:0000256" key="3">
    <source>
        <dbReference type="ARBA" id="ARBA00022679"/>
    </source>
</evidence>
<organism evidence="9 10">
    <name type="scientific">Aquimarina algiphila</name>
    <dbReference type="NCBI Taxonomy" id="2047982"/>
    <lineage>
        <taxon>Bacteria</taxon>
        <taxon>Pseudomonadati</taxon>
        <taxon>Bacteroidota</taxon>
        <taxon>Flavobacteriia</taxon>
        <taxon>Flavobacteriales</taxon>
        <taxon>Flavobacteriaceae</taxon>
        <taxon>Aquimarina</taxon>
    </lineage>
</organism>
<evidence type="ECO:0000256" key="7">
    <source>
        <dbReference type="SAM" id="Phobius"/>
    </source>
</evidence>
<keyword evidence="3 9" id="KW-0808">Transferase</keyword>
<evidence type="ECO:0000256" key="5">
    <source>
        <dbReference type="ARBA" id="ARBA00022989"/>
    </source>
</evidence>
<feature type="transmembrane region" description="Helical" evidence="7">
    <location>
        <begin position="227"/>
        <end position="251"/>
    </location>
</feature>
<comment type="subcellular location">
    <subcellularLocation>
        <location evidence="1">Membrane</location>
        <topology evidence="1">Multi-pass membrane protein</topology>
    </subcellularLocation>
</comment>
<name>A0A554VEL7_9FLAO</name>
<evidence type="ECO:0000256" key="6">
    <source>
        <dbReference type="ARBA" id="ARBA00023136"/>
    </source>
</evidence>
<dbReference type="PANTHER" id="PTHR48090:SF1">
    <property type="entry name" value="PROPHAGE BACTOPRENOL GLUCOSYL TRANSFERASE HOMOLOG"/>
    <property type="match status" value="1"/>
</dbReference>
<dbReference type="AlphaFoldDB" id="A0A554VEL7"/>
<evidence type="ECO:0000256" key="2">
    <source>
        <dbReference type="ARBA" id="ARBA00022676"/>
    </source>
</evidence>
<dbReference type="PANTHER" id="PTHR48090">
    <property type="entry name" value="UNDECAPRENYL-PHOSPHATE 4-DEOXY-4-FORMAMIDO-L-ARABINOSE TRANSFERASE-RELATED"/>
    <property type="match status" value="1"/>
</dbReference>
<keyword evidence="5 7" id="KW-1133">Transmembrane helix</keyword>
<protein>
    <submittedName>
        <fullName evidence="9">Glycosyltransferase</fullName>
    </submittedName>
</protein>
<dbReference type="Gene3D" id="3.90.550.10">
    <property type="entry name" value="Spore Coat Polysaccharide Biosynthesis Protein SpsA, Chain A"/>
    <property type="match status" value="1"/>
</dbReference>
<dbReference type="GO" id="GO:0016757">
    <property type="term" value="F:glycosyltransferase activity"/>
    <property type="evidence" value="ECO:0007669"/>
    <property type="project" value="UniProtKB-KW"/>
</dbReference>
<keyword evidence="6 7" id="KW-0472">Membrane</keyword>
<dbReference type="GO" id="GO:0005886">
    <property type="term" value="C:plasma membrane"/>
    <property type="evidence" value="ECO:0007669"/>
    <property type="project" value="TreeGrafter"/>
</dbReference>
<evidence type="ECO:0000313" key="10">
    <source>
        <dbReference type="Proteomes" id="UP000318833"/>
    </source>
</evidence>
<feature type="transmembrane region" description="Helical" evidence="7">
    <location>
        <begin position="167"/>
        <end position="188"/>
    </location>
</feature>
<accession>A0A554VEL7</accession>
<dbReference type="SUPFAM" id="SSF53448">
    <property type="entry name" value="Nucleotide-diphospho-sugar transferases"/>
    <property type="match status" value="1"/>
</dbReference>
<reference evidence="9 10" key="1">
    <citation type="submission" date="2019-07" db="EMBL/GenBank/DDBJ databases">
        <title>The draft genome sequence of Aquimarina algiphila M91.</title>
        <authorList>
            <person name="Meng X."/>
        </authorList>
    </citation>
    <scope>NUCLEOTIDE SEQUENCE [LARGE SCALE GENOMIC DNA]</scope>
    <source>
        <strain evidence="9 10">M91</strain>
    </source>
</reference>
<dbReference type="OrthoDB" id="9807778at2"/>
<dbReference type="InterPro" id="IPR001173">
    <property type="entry name" value="Glyco_trans_2-like"/>
</dbReference>
<keyword evidence="2" id="KW-0328">Glycosyltransferase</keyword>
<evidence type="ECO:0000259" key="8">
    <source>
        <dbReference type="Pfam" id="PF00535"/>
    </source>
</evidence>
<dbReference type="InterPro" id="IPR029044">
    <property type="entry name" value="Nucleotide-diphossugar_trans"/>
</dbReference>
<feature type="transmembrane region" description="Helical" evidence="7">
    <location>
        <begin position="263"/>
        <end position="284"/>
    </location>
</feature>
<gene>
    <name evidence="9" type="ORF">FOF46_22455</name>
</gene>
<evidence type="ECO:0000313" key="9">
    <source>
        <dbReference type="EMBL" id="TSE05536.1"/>
    </source>
</evidence>
<evidence type="ECO:0000256" key="1">
    <source>
        <dbReference type="ARBA" id="ARBA00004141"/>
    </source>
</evidence>
<dbReference type="Proteomes" id="UP000318833">
    <property type="component" value="Unassembled WGS sequence"/>
</dbReference>
<evidence type="ECO:0000256" key="4">
    <source>
        <dbReference type="ARBA" id="ARBA00022692"/>
    </source>
</evidence>
<sequence length="319" mass="36272">MISSEPIVILSPCYNEELNIVNFLHSLENVCNALDSLFEVVIVNDGSIDKTSELLDGFFFESKNISLTVLELDFNVGHQQAIFQGLIYAKSTNSNQFIVLDSDGQDDVKLIPSMIEQKDCDVVHIVRKKRKESFLFRFSYKIYKMIFKTITGQSIHFGNYCLINRNILNRITMVGFVHFPAFLSKFALRKKYIEADRQKRDNGKSKMGITDLLDHAIKSFVQYAEQLLVVCLWIFISLVIILTIFAGYVLYKKLFTDRAILGWASTIILGLFNGALIALSAFVIGTQLLKNSYSNTIKFTASTVKKNGKSINRRSEEHS</sequence>
<dbReference type="EMBL" id="VLNR01000059">
    <property type="protein sequence ID" value="TSE05536.1"/>
    <property type="molecule type" value="Genomic_DNA"/>
</dbReference>
<dbReference type="RefSeq" id="WP_109436879.1">
    <property type="nucleotide sequence ID" value="NZ_CANMIK010000066.1"/>
</dbReference>
<proteinExistence type="predicted"/>
<feature type="domain" description="Glycosyltransferase 2-like" evidence="8">
    <location>
        <begin position="9"/>
        <end position="157"/>
    </location>
</feature>
<dbReference type="Pfam" id="PF00535">
    <property type="entry name" value="Glycos_transf_2"/>
    <property type="match status" value="1"/>
</dbReference>
<comment type="caution">
    <text evidence="9">The sequence shown here is derived from an EMBL/GenBank/DDBJ whole genome shotgun (WGS) entry which is preliminary data.</text>
</comment>
<keyword evidence="10" id="KW-1185">Reference proteome</keyword>